<feature type="region of interest" description="Disordered" evidence="5">
    <location>
        <begin position="1"/>
        <end position="26"/>
    </location>
</feature>
<dbReference type="eggNOG" id="arCOG00504">
    <property type="taxonomic scope" value="Archaea"/>
</dbReference>
<evidence type="ECO:0000256" key="1">
    <source>
        <dbReference type="ARBA" id="ARBA00001947"/>
    </source>
</evidence>
<dbReference type="InterPro" id="IPR001279">
    <property type="entry name" value="Metallo-B-lactamas"/>
</dbReference>
<organism evidence="7 8">
    <name type="scientific">Natrinema pellirubrum (strain DSM 15624 / CIP 106293 / JCM 10476 / NCIMB 786 / 157)</name>
    <dbReference type="NCBI Taxonomy" id="797303"/>
    <lineage>
        <taxon>Archaea</taxon>
        <taxon>Methanobacteriati</taxon>
        <taxon>Methanobacteriota</taxon>
        <taxon>Stenosarchaea group</taxon>
        <taxon>Halobacteria</taxon>
        <taxon>Halobacteriales</taxon>
        <taxon>Natrialbaceae</taxon>
        <taxon>Natrinema</taxon>
    </lineage>
</organism>
<proteinExistence type="predicted"/>
<dbReference type="SMART" id="SM00849">
    <property type="entry name" value="Lactamase_B"/>
    <property type="match status" value="1"/>
</dbReference>
<dbReference type="SUPFAM" id="SSF56281">
    <property type="entry name" value="Metallo-hydrolase/oxidoreductase"/>
    <property type="match status" value="1"/>
</dbReference>
<dbReference type="GO" id="GO:0046872">
    <property type="term" value="F:metal ion binding"/>
    <property type="evidence" value="ECO:0007669"/>
    <property type="project" value="UniProtKB-KW"/>
</dbReference>
<evidence type="ECO:0000259" key="6">
    <source>
        <dbReference type="SMART" id="SM00849"/>
    </source>
</evidence>
<dbReference type="Gene3D" id="3.60.15.10">
    <property type="entry name" value="Ribonuclease Z/Hydroxyacylglutathione hydrolase-like"/>
    <property type="match status" value="1"/>
</dbReference>
<dbReference type="STRING" id="797303.Natpe_1719"/>
<name>L0JL83_NATP1</name>
<keyword evidence="4" id="KW-0862">Zinc</keyword>
<evidence type="ECO:0000256" key="5">
    <source>
        <dbReference type="SAM" id="MobiDB-lite"/>
    </source>
</evidence>
<dbReference type="KEGG" id="npe:Natpe_1719"/>
<keyword evidence="3 7" id="KW-0378">Hydrolase</keyword>
<dbReference type="AlphaFoldDB" id="L0JL83"/>
<dbReference type="EMBL" id="CP003372">
    <property type="protein sequence ID" value="AGB31613.1"/>
    <property type="molecule type" value="Genomic_DNA"/>
</dbReference>
<evidence type="ECO:0000256" key="2">
    <source>
        <dbReference type="ARBA" id="ARBA00022723"/>
    </source>
</evidence>
<dbReference type="Pfam" id="PF00753">
    <property type="entry name" value="Lactamase_B"/>
    <property type="match status" value="2"/>
</dbReference>
<accession>L0JL83</accession>
<evidence type="ECO:0000256" key="4">
    <source>
        <dbReference type="ARBA" id="ARBA00022833"/>
    </source>
</evidence>
<dbReference type="GO" id="GO:0016787">
    <property type="term" value="F:hydrolase activity"/>
    <property type="evidence" value="ECO:0007669"/>
    <property type="project" value="UniProtKB-KW"/>
</dbReference>
<comment type="cofactor">
    <cofactor evidence="1">
        <name>Zn(2+)</name>
        <dbReference type="ChEBI" id="CHEBI:29105"/>
    </cofactor>
</comment>
<keyword evidence="2" id="KW-0479">Metal-binding</keyword>
<gene>
    <name evidence="7" type="ordered locus">Natpe_1719</name>
</gene>
<evidence type="ECO:0000256" key="3">
    <source>
        <dbReference type="ARBA" id="ARBA00022801"/>
    </source>
</evidence>
<feature type="domain" description="Metallo-beta-lactamase" evidence="6">
    <location>
        <begin position="52"/>
        <end position="209"/>
    </location>
</feature>
<sequence length="231" mass="25073">MGPVVIPIGESGGHPKCPPRRTPRLRVDTHKPIGRVPLAMIANLAQGVQVFTSNVFLVDGDRPVVIDTGANFDVVAAARNHVDDLEAVILTHTHRDHVGNLAAVKDAFGVDAWGFDPSIDGVDHAIDDEATVRLGDHEYVALHTPGHKNDHLCFYSESAGVLFAGDLIFQNGSFGRTDLEEGDRATLIESIDRVRERIDPDLAEMHTGHGPSVTTDPYDHVELSARMARQS</sequence>
<dbReference type="HOGENOM" id="CLU_030571_5_1_2"/>
<dbReference type="InterPro" id="IPR051453">
    <property type="entry name" value="MBL_Glyoxalase_II"/>
</dbReference>
<dbReference type="PANTHER" id="PTHR46233">
    <property type="entry name" value="HYDROXYACYLGLUTATHIONE HYDROLASE GLOC"/>
    <property type="match status" value="1"/>
</dbReference>
<dbReference type="InterPro" id="IPR036866">
    <property type="entry name" value="RibonucZ/Hydroxyglut_hydro"/>
</dbReference>
<reference evidence="8" key="1">
    <citation type="submission" date="2012-02" db="EMBL/GenBank/DDBJ databases">
        <title>Complete sequence of chromosome of Natrinema pellirubrum DSM 15624.</title>
        <authorList>
            <person name="Lucas S."/>
            <person name="Han J."/>
            <person name="Lapidus A."/>
            <person name="Cheng J.-F."/>
            <person name="Goodwin L."/>
            <person name="Pitluck S."/>
            <person name="Peters L."/>
            <person name="Teshima H."/>
            <person name="Detter J.C."/>
            <person name="Han C."/>
            <person name="Tapia R."/>
            <person name="Land M."/>
            <person name="Hauser L."/>
            <person name="Kyrpides N."/>
            <person name="Ivanova N."/>
            <person name="Pagani I."/>
            <person name="Sproer C."/>
            <person name="Anderson I."/>
            <person name="Woyke T."/>
        </authorList>
    </citation>
    <scope>NUCLEOTIDE SEQUENCE [LARGE SCALE GENOMIC DNA]</scope>
    <source>
        <strain evidence="8">DSM 15624 / JCM 10476 / NCIMB 786</strain>
    </source>
</reference>
<evidence type="ECO:0000313" key="8">
    <source>
        <dbReference type="Proteomes" id="UP000010843"/>
    </source>
</evidence>
<dbReference type="CDD" id="cd06262">
    <property type="entry name" value="metallo-hydrolase-like_MBL-fold"/>
    <property type="match status" value="1"/>
</dbReference>
<dbReference type="Proteomes" id="UP000010843">
    <property type="component" value="Chromosome"/>
</dbReference>
<dbReference type="PANTHER" id="PTHR46233:SF3">
    <property type="entry name" value="HYDROXYACYLGLUTATHIONE HYDROLASE GLOC"/>
    <property type="match status" value="1"/>
</dbReference>
<evidence type="ECO:0000313" key="7">
    <source>
        <dbReference type="EMBL" id="AGB31613.1"/>
    </source>
</evidence>
<protein>
    <submittedName>
        <fullName evidence="7">Zn-dependent hydrolase, glyoxylase</fullName>
    </submittedName>
</protein>